<accession>A0A0D0CIK2</accession>
<keyword evidence="1" id="KW-0175">Coiled coil</keyword>
<evidence type="ECO:0000256" key="1">
    <source>
        <dbReference type="SAM" id="Coils"/>
    </source>
</evidence>
<dbReference type="OrthoDB" id="10496041at2759"/>
<dbReference type="HOGENOM" id="CLU_161089_0_0_1"/>
<dbReference type="Proteomes" id="UP000054538">
    <property type="component" value="Unassembled WGS sequence"/>
</dbReference>
<evidence type="ECO:0000313" key="2">
    <source>
        <dbReference type="EMBL" id="KIK74978.1"/>
    </source>
</evidence>
<reference evidence="3" key="2">
    <citation type="submission" date="2015-01" db="EMBL/GenBank/DDBJ databases">
        <title>Evolutionary Origins and Diversification of the Mycorrhizal Mutualists.</title>
        <authorList>
            <consortium name="DOE Joint Genome Institute"/>
            <consortium name="Mycorrhizal Genomics Consortium"/>
            <person name="Kohler A."/>
            <person name="Kuo A."/>
            <person name="Nagy L.G."/>
            <person name="Floudas D."/>
            <person name="Copeland A."/>
            <person name="Barry K.W."/>
            <person name="Cichocki N."/>
            <person name="Veneault-Fourrey C."/>
            <person name="LaButti K."/>
            <person name="Lindquist E.A."/>
            <person name="Lipzen A."/>
            <person name="Lundell T."/>
            <person name="Morin E."/>
            <person name="Murat C."/>
            <person name="Riley R."/>
            <person name="Ohm R."/>
            <person name="Sun H."/>
            <person name="Tunlid A."/>
            <person name="Henrissat B."/>
            <person name="Grigoriev I.V."/>
            <person name="Hibbett D.S."/>
            <person name="Martin F."/>
        </authorList>
    </citation>
    <scope>NUCLEOTIDE SEQUENCE [LARGE SCALE GENOMIC DNA]</scope>
    <source>
        <strain evidence="3">Ve08.2h10</strain>
    </source>
</reference>
<evidence type="ECO:0000313" key="3">
    <source>
        <dbReference type="Proteomes" id="UP000054538"/>
    </source>
</evidence>
<organism evidence="2 3">
    <name type="scientific">Paxillus rubicundulus Ve08.2h10</name>
    <dbReference type="NCBI Taxonomy" id="930991"/>
    <lineage>
        <taxon>Eukaryota</taxon>
        <taxon>Fungi</taxon>
        <taxon>Dikarya</taxon>
        <taxon>Basidiomycota</taxon>
        <taxon>Agaricomycotina</taxon>
        <taxon>Agaricomycetes</taxon>
        <taxon>Agaricomycetidae</taxon>
        <taxon>Boletales</taxon>
        <taxon>Paxilineae</taxon>
        <taxon>Paxillaceae</taxon>
        <taxon>Paxillus</taxon>
    </lineage>
</organism>
<feature type="non-terminal residue" evidence="2">
    <location>
        <position position="1"/>
    </location>
</feature>
<keyword evidence="3" id="KW-1185">Reference proteome</keyword>
<proteinExistence type="predicted"/>
<dbReference type="EMBL" id="KN828436">
    <property type="protein sequence ID" value="KIK74978.1"/>
    <property type="molecule type" value="Genomic_DNA"/>
</dbReference>
<feature type="non-terminal residue" evidence="2">
    <location>
        <position position="103"/>
    </location>
</feature>
<name>A0A0D0CIK2_9AGAM</name>
<sequence>ALIWNVCPSLAMRMADAMHNTTHDNHNTTPPQTVCEIILAVDIPSLNTVRTTSRFPYTDANKTKTHVLLSPFTHRRLEDSLARALEQAEAAEEISARITARFT</sequence>
<dbReference type="InParanoid" id="A0A0D0CIK2"/>
<protein>
    <submittedName>
        <fullName evidence="2">Uncharacterized protein</fullName>
    </submittedName>
</protein>
<gene>
    <name evidence="2" type="ORF">PAXRUDRAFT_174210</name>
</gene>
<feature type="coiled-coil region" evidence="1">
    <location>
        <begin position="74"/>
        <end position="101"/>
    </location>
</feature>
<reference evidence="2 3" key="1">
    <citation type="submission" date="2014-04" db="EMBL/GenBank/DDBJ databases">
        <authorList>
            <consortium name="DOE Joint Genome Institute"/>
            <person name="Kuo A."/>
            <person name="Kohler A."/>
            <person name="Jargeat P."/>
            <person name="Nagy L.G."/>
            <person name="Floudas D."/>
            <person name="Copeland A."/>
            <person name="Barry K.W."/>
            <person name="Cichocki N."/>
            <person name="Veneault-Fourrey C."/>
            <person name="LaButti K."/>
            <person name="Lindquist E.A."/>
            <person name="Lipzen A."/>
            <person name="Lundell T."/>
            <person name="Morin E."/>
            <person name="Murat C."/>
            <person name="Sun H."/>
            <person name="Tunlid A."/>
            <person name="Henrissat B."/>
            <person name="Grigoriev I.V."/>
            <person name="Hibbett D.S."/>
            <person name="Martin F."/>
            <person name="Nordberg H.P."/>
            <person name="Cantor M.N."/>
            <person name="Hua S.X."/>
        </authorList>
    </citation>
    <scope>NUCLEOTIDE SEQUENCE [LARGE SCALE GENOMIC DNA]</scope>
    <source>
        <strain evidence="2 3">Ve08.2h10</strain>
    </source>
</reference>
<dbReference type="AlphaFoldDB" id="A0A0D0CIK2"/>